<dbReference type="EMBL" id="MCGT01000030">
    <property type="protein sequence ID" value="ORX48270.1"/>
    <property type="molecule type" value="Genomic_DNA"/>
</dbReference>
<dbReference type="AlphaFoldDB" id="A0A1X2G959"/>
<protein>
    <submittedName>
        <fullName evidence="3">Uncharacterized protein</fullName>
    </submittedName>
</protein>
<reference evidence="3 4" key="1">
    <citation type="submission" date="2016-07" db="EMBL/GenBank/DDBJ databases">
        <title>Pervasive Adenine N6-methylation of Active Genes in Fungi.</title>
        <authorList>
            <consortium name="DOE Joint Genome Institute"/>
            <person name="Mondo S.J."/>
            <person name="Dannebaum R.O."/>
            <person name="Kuo R.C."/>
            <person name="Labutti K."/>
            <person name="Haridas S."/>
            <person name="Kuo A."/>
            <person name="Salamov A."/>
            <person name="Ahrendt S.R."/>
            <person name="Lipzen A."/>
            <person name="Sullivan W."/>
            <person name="Andreopoulos W.B."/>
            <person name="Clum A."/>
            <person name="Lindquist E."/>
            <person name="Daum C."/>
            <person name="Ramamoorthy G.K."/>
            <person name="Gryganskyi A."/>
            <person name="Culley D."/>
            <person name="Magnuson J.K."/>
            <person name="James T.Y."/>
            <person name="O'Malley M.A."/>
            <person name="Stajich J.E."/>
            <person name="Spatafora J.W."/>
            <person name="Visel A."/>
            <person name="Grigoriev I.V."/>
        </authorList>
    </citation>
    <scope>NUCLEOTIDE SEQUENCE [LARGE SCALE GENOMIC DNA]</scope>
    <source>
        <strain evidence="3 4">NRRL 3301</strain>
    </source>
</reference>
<gene>
    <name evidence="2" type="ORF">DM01DRAFT_1296774</name>
    <name evidence="3" type="ORF">DM01DRAFT_256156</name>
</gene>
<evidence type="ECO:0000256" key="1">
    <source>
        <dbReference type="SAM" id="MobiDB-lite"/>
    </source>
</evidence>
<dbReference type="PANTHER" id="PTHR37331:SF1">
    <property type="entry name" value="YALI0F11671P"/>
    <property type="match status" value="1"/>
</dbReference>
<accession>A0A1X2G959</accession>
<dbReference type="Proteomes" id="UP000242146">
    <property type="component" value="Unassembled WGS sequence"/>
</dbReference>
<dbReference type="OrthoDB" id="5397701at2759"/>
<evidence type="ECO:0000313" key="4">
    <source>
        <dbReference type="Proteomes" id="UP000242146"/>
    </source>
</evidence>
<comment type="caution">
    <text evidence="3">The sequence shown here is derived from an EMBL/GenBank/DDBJ whole genome shotgun (WGS) entry which is preliminary data.</text>
</comment>
<proteinExistence type="predicted"/>
<feature type="region of interest" description="Disordered" evidence="1">
    <location>
        <begin position="1"/>
        <end position="23"/>
    </location>
</feature>
<dbReference type="STRING" id="101127.A0A1X2G959"/>
<name>A0A1X2G959_9FUNG</name>
<dbReference type="PANTHER" id="PTHR37331">
    <property type="entry name" value="YALI0F11671P"/>
    <property type="match status" value="1"/>
</dbReference>
<organism evidence="3 4">
    <name type="scientific">Hesseltinella vesiculosa</name>
    <dbReference type="NCBI Taxonomy" id="101127"/>
    <lineage>
        <taxon>Eukaryota</taxon>
        <taxon>Fungi</taxon>
        <taxon>Fungi incertae sedis</taxon>
        <taxon>Mucoromycota</taxon>
        <taxon>Mucoromycotina</taxon>
        <taxon>Mucoromycetes</taxon>
        <taxon>Mucorales</taxon>
        <taxon>Cunninghamellaceae</taxon>
        <taxon>Hesseltinella</taxon>
    </lineage>
</organism>
<evidence type="ECO:0000313" key="2">
    <source>
        <dbReference type="EMBL" id="ORX42013.1"/>
    </source>
</evidence>
<keyword evidence="4" id="KW-1185">Reference proteome</keyword>
<evidence type="ECO:0000313" key="3">
    <source>
        <dbReference type="EMBL" id="ORX48270.1"/>
    </source>
</evidence>
<sequence length="80" mass="8997">MAQWQKQGWLHVGDERHPAPWGRIPRPEDIIGSVLLENGEIQAGTYQAMPAYRLVTNKGLMKLSKPLEECLVDAAKAKMK</sequence>
<dbReference type="EMBL" id="MCGT01000081">
    <property type="protein sequence ID" value="ORX42013.1"/>
    <property type="molecule type" value="Genomic_DNA"/>
</dbReference>